<keyword evidence="2" id="KW-0436">Ligase</keyword>
<dbReference type="InterPro" id="IPR042099">
    <property type="entry name" value="ANL_N_sf"/>
</dbReference>
<reference evidence="2 3" key="1">
    <citation type="submission" date="2019-10" db="EMBL/GenBank/DDBJ databases">
        <title>Extracellular Electron Transfer in a Candidatus Methanoperedens spp. Enrichment Culture.</title>
        <authorList>
            <person name="Berger S."/>
            <person name="Rangel Shaw D."/>
            <person name="Berben T."/>
            <person name="In 'T Zandt M."/>
            <person name="Frank J."/>
            <person name="Reimann J."/>
            <person name="Jetten M.S.M."/>
            <person name="Welte C.U."/>
        </authorList>
    </citation>
    <scope>NUCLEOTIDE SEQUENCE [LARGE SCALE GENOMIC DNA]</scope>
    <source>
        <strain evidence="2">SB12</strain>
    </source>
</reference>
<dbReference type="Pfam" id="PF00501">
    <property type="entry name" value="AMP-binding"/>
    <property type="match status" value="1"/>
</dbReference>
<accession>A0A833H3C9</accession>
<evidence type="ECO:0000313" key="2">
    <source>
        <dbReference type="EMBL" id="KAB2934068.1"/>
    </source>
</evidence>
<dbReference type="PROSITE" id="PS00455">
    <property type="entry name" value="AMP_BINDING"/>
    <property type="match status" value="1"/>
</dbReference>
<dbReference type="InterPro" id="IPR052987">
    <property type="entry name" value="Chloroplast_AMP-bd_Enzymes"/>
</dbReference>
<sequence>MTTQTMAREAPASQKQSASHRSVAHLFLDSAERYAENAAFATREGGHFQMTTYAQLCEQAESLATALIDLGLKPRDHVGIFAENRLEWIQADLAVLLAGAADVPRGADVTDPDIRHIVPHSGMRFLFVENTTVLEKMRRHPDLIKGVTLILMSGQDADVYAQADLIRRGRELRHQGDRRVEEHMAGLTSDDLFTLIYTSGTTGAPKGVMLTHANMLSQLERIPVPIRTDDRVVSILPVWHIFERVFEMIALARGCCTYYSNVRSLRDDMKSVQPTFMASAPRLWESVYSGILANLEKASPVRRGLFALTLSVSRRFRGALRFLKGNELDITGRSSFLSMFRALWSMVEVLLLSVPFFLLDRIVLKKIRAATGGALRGTCSGGGALPYHVDLFFNDAGIPVLEGYGLTETSPVLSVRTPDLLVPGTVGPIYPDTDLRITDLNTGELLFTTEAGGPKRRGVKGEIHVKGPQVMKGYYKDQAATDKVLKDGWFNTGDLGMMTYNDCLKITGRSKETIVLLNGENVEPVPIENTLLQSPYIRQLIVVGQDKKYLTALIVPEIEKFPGHKEFTTLAIDPEALSVIRDEVKRLISAEQGFKSFEKVVDFRLLPKPFEQGDELTGKLSVKRHVVTERYAKLIESMYE</sequence>
<comment type="caution">
    <text evidence="2">The sequence shown here is derived from an EMBL/GenBank/DDBJ whole genome shotgun (WGS) entry which is preliminary data.</text>
</comment>
<dbReference type="EMBL" id="WBUI01000004">
    <property type="protein sequence ID" value="KAB2934068.1"/>
    <property type="molecule type" value="Genomic_DNA"/>
</dbReference>
<protein>
    <submittedName>
        <fullName evidence="2">Long-chain fatty acid--CoA ligase</fullName>
    </submittedName>
</protein>
<organism evidence="2 3">
    <name type="scientific">Leptonema illini</name>
    <dbReference type="NCBI Taxonomy" id="183"/>
    <lineage>
        <taxon>Bacteria</taxon>
        <taxon>Pseudomonadati</taxon>
        <taxon>Spirochaetota</taxon>
        <taxon>Spirochaetia</taxon>
        <taxon>Leptospirales</taxon>
        <taxon>Leptospiraceae</taxon>
        <taxon>Leptonema</taxon>
    </lineage>
</organism>
<dbReference type="PANTHER" id="PTHR43813:SF1">
    <property type="entry name" value="ACYL-ACTIVATING ENZYME 16, CHLOROPLASTIC-RELATED"/>
    <property type="match status" value="1"/>
</dbReference>
<name>A0A833H3C9_9LEPT</name>
<proteinExistence type="predicted"/>
<dbReference type="Gene3D" id="3.40.50.12780">
    <property type="entry name" value="N-terminal domain of ligase-like"/>
    <property type="match status" value="2"/>
</dbReference>
<evidence type="ECO:0000259" key="1">
    <source>
        <dbReference type="Pfam" id="PF00501"/>
    </source>
</evidence>
<dbReference type="Proteomes" id="UP000460298">
    <property type="component" value="Unassembled WGS sequence"/>
</dbReference>
<dbReference type="SUPFAM" id="SSF56801">
    <property type="entry name" value="Acetyl-CoA synthetase-like"/>
    <property type="match status" value="1"/>
</dbReference>
<dbReference type="InterPro" id="IPR000873">
    <property type="entry name" value="AMP-dep_synth/lig_dom"/>
</dbReference>
<dbReference type="AlphaFoldDB" id="A0A833H3C9"/>
<dbReference type="GO" id="GO:0016874">
    <property type="term" value="F:ligase activity"/>
    <property type="evidence" value="ECO:0007669"/>
    <property type="project" value="UniProtKB-KW"/>
</dbReference>
<evidence type="ECO:0000313" key="3">
    <source>
        <dbReference type="Proteomes" id="UP000460298"/>
    </source>
</evidence>
<gene>
    <name evidence="2" type="ORF">F9K24_06285</name>
</gene>
<feature type="domain" description="AMP-dependent synthetase/ligase" evidence="1">
    <location>
        <begin position="29"/>
        <end position="475"/>
    </location>
</feature>
<dbReference type="InterPro" id="IPR020845">
    <property type="entry name" value="AMP-binding_CS"/>
</dbReference>
<dbReference type="Pfam" id="PF23562">
    <property type="entry name" value="AMP-binding_C_3"/>
    <property type="match status" value="1"/>
</dbReference>
<dbReference type="PANTHER" id="PTHR43813">
    <property type="entry name" value="ACYL-ACTIVATING ENZYME 16, CHLOROPLASTIC-RELATED"/>
    <property type="match status" value="1"/>
</dbReference>